<gene>
    <name evidence="3" type="primary">fxsA</name>
    <name evidence="3" type="ORF">E0E05_00865</name>
</gene>
<organism evidence="3 4">
    <name type="scientific">Roseitalea porphyridii</name>
    <dbReference type="NCBI Taxonomy" id="1852022"/>
    <lineage>
        <taxon>Bacteria</taxon>
        <taxon>Pseudomonadati</taxon>
        <taxon>Pseudomonadota</taxon>
        <taxon>Alphaproteobacteria</taxon>
        <taxon>Hyphomicrobiales</taxon>
        <taxon>Ahrensiaceae</taxon>
        <taxon>Roseitalea</taxon>
    </lineage>
</organism>
<dbReference type="GO" id="GO:0016020">
    <property type="term" value="C:membrane"/>
    <property type="evidence" value="ECO:0007669"/>
    <property type="project" value="InterPro"/>
</dbReference>
<evidence type="ECO:0000313" key="4">
    <source>
        <dbReference type="Proteomes" id="UP000293719"/>
    </source>
</evidence>
<keyword evidence="2" id="KW-0472">Membrane</keyword>
<dbReference type="Proteomes" id="UP000293719">
    <property type="component" value="Chromosome"/>
</dbReference>
<feature type="compositionally biased region" description="Basic and acidic residues" evidence="1">
    <location>
        <begin position="129"/>
        <end position="143"/>
    </location>
</feature>
<dbReference type="EMBL" id="CP036532">
    <property type="protein sequence ID" value="QBK29269.1"/>
    <property type="molecule type" value="Genomic_DNA"/>
</dbReference>
<name>A0A4P6UY39_9HYPH</name>
<dbReference type="AlphaFoldDB" id="A0A4P6UY39"/>
<proteinExistence type="predicted"/>
<accession>A0A4P6UY39</accession>
<evidence type="ECO:0000256" key="1">
    <source>
        <dbReference type="SAM" id="MobiDB-lite"/>
    </source>
</evidence>
<dbReference type="OrthoDB" id="9792788at2"/>
<dbReference type="PANTHER" id="PTHR35335:SF1">
    <property type="entry name" value="UPF0716 PROTEIN FXSA"/>
    <property type="match status" value="1"/>
</dbReference>
<reference evidence="3 4" key="1">
    <citation type="journal article" date="2017" name="Int. J. Syst. Evol. Microbiol.">
        <title>Roseitalea porphyridii gen. nov., sp. nov., isolated from a red alga, and reclassification of Hoeflea suaedae Chung et al. 2013 as Pseudohoeflea suaedae gen. nov., comb. nov.</title>
        <authorList>
            <person name="Hyeon J.W."/>
            <person name="Jeong S.E."/>
            <person name="Baek K."/>
            <person name="Jeon C.O."/>
        </authorList>
    </citation>
    <scope>NUCLEOTIDE SEQUENCE [LARGE SCALE GENOMIC DNA]</scope>
    <source>
        <strain evidence="3 4">MA7-20</strain>
    </source>
</reference>
<dbReference type="RefSeq" id="WP_131614970.1">
    <property type="nucleotide sequence ID" value="NZ_CP036532.1"/>
</dbReference>
<evidence type="ECO:0000313" key="3">
    <source>
        <dbReference type="EMBL" id="QBK29269.1"/>
    </source>
</evidence>
<evidence type="ECO:0000256" key="2">
    <source>
        <dbReference type="SAM" id="Phobius"/>
    </source>
</evidence>
<keyword evidence="2" id="KW-0812">Transmembrane</keyword>
<feature type="transmembrane region" description="Helical" evidence="2">
    <location>
        <begin position="77"/>
        <end position="102"/>
    </location>
</feature>
<dbReference type="NCBIfam" id="NF008528">
    <property type="entry name" value="PRK11463.1-2"/>
    <property type="match status" value="1"/>
</dbReference>
<protein>
    <submittedName>
        <fullName evidence="3">Membrane protein FxsA</fullName>
    </submittedName>
</protein>
<dbReference type="InterPro" id="IPR007313">
    <property type="entry name" value="FxsA"/>
</dbReference>
<feature type="region of interest" description="Disordered" evidence="1">
    <location>
        <begin position="124"/>
        <end position="168"/>
    </location>
</feature>
<dbReference type="PANTHER" id="PTHR35335">
    <property type="entry name" value="UPF0716 PROTEIN FXSA"/>
    <property type="match status" value="1"/>
</dbReference>
<dbReference type="Pfam" id="PF04186">
    <property type="entry name" value="FxsA"/>
    <property type="match status" value="1"/>
</dbReference>
<feature type="transmembrane region" description="Helical" evidence="2">
    <location>
        <begin position="30"/>
        <end position="56"/>
    </location>
</feature>
<keyword evidence="4" id="KW-1185">Reference proteome</keyword>
<dbReference type="KEGG" id="rpod:E0E05_00865"/>
<dbReference type="GeneID" id="90765831"/>
<sequence>MPFSLIPFALLVIPLLEIAAFVVIGGQIGVFPTLALVVVTAIIGSILLRVQGFGLINRIQNEMNAGRVPARELVHGVMLLIAGVLLLTPGFVTDTAGFLLFVPPLRDAVWSFLRKRVVVVGPGGTRAGPSEHRSDPRDGHTIDLDEDDFIRDPDPDTPWGDDPPDRRS</sequence>
<keyword evidence="2" id="KW-1133">Transmembrane helix</keyword>